<name>A0A2K3DB75_CHLRE</name>
<gene>
    <name evidence="2" type="ORF">CHLRE_10g451477v5</name>
</gene>
<dbReference type="RefSeq" id="XP_042920373.1">
    <property type="nucleotide sequence ID" value="XM_043066976.1"/>
</dbReference>
<dbReference type="AlphaFoldDB" id="A0A2K3DB75"/>
<dbReference type="Gramene" id="PNW77781">
    <property type="protein sequence ID" value="PNW77781"/>
    <property type="gene ID" value="CHLRE_10g451477v5"/>
</dbReference>
<proteinExistence type="predicted"/>
<dbReference type="Proteomes" id="UP000006906">
    <property type="component" value="Chromosome 10"/>
</dbReference>
<evidence type="ECO:0000313" key="3">
    <source>
        <dbReference type="Proteomes" id="UP000006906"/>
    </source>
</evidence>
<feature type="region of interest" description="Disordered" evidence="1">
    <location>
        <begin position="1"/>
        <end position="22"/>
    </location>
</feature>
<reference evidence="2 3" key="1">
    <citation type="journal article" date="2007" name="Science">
        <title>The Chlamydomonas genome reveals the evolution of key animal and plant functions.</title>
        <authorList>
            <person name="Merchant S.S."/>
            <person name="Prochnik S.E."/>
            <person name="Vallon O."/>
            <person name="Harris E.H."/>
            <person name="Karpowicz S.J."/>
            <person name="Witman G.B."/>
            <person name="Terry A."/>
            <person name="Salamov A."/>
            <person name="Fritz-Laylin L.K."/>
            <person name="Marechal-Drouard L."/>
            <person name="Marshall W.F."/>
            <person name="Qu L.H."/>
            <person name="Nelson D.R."/>
            <person name="Sanderfoot A.A."/>
            <person name="Spalding M.H."/>
            <person name="Kapitonov V.V."/>
            <person name="Ren Q."/>
            <person name="Ferris P."/>
            <person name="Lindquist E."/>
            <person name="Shapiro H."/>
            <person name="Lucas S.M."/>
            <person name="Grimwood J."/>
            <person name="Schmutz J."/>
            <person name="Cardol P."/>
            <person name="Cerutti H."/>
            <person name="Chanfreau G."/>
            <person name="Chen C.L."/>
            <person name="Cognat V."/>
            <person name="Croft M.T."/>
            <person name="Dent R."/>
            <person name="Dutcher S."/>
            <person name="Fernandez E."/>
            <person name="Fukuzawa H."/>
            <person name="Gonzalez-Ballester D."/>
            <person name="Gonzalez-Halphen D."/>
            <person name="Hallmann A."/>
            <person name="Hanikenne M."/>
            <person name="Hippler M."/>
            <person name="Inwood W."/>
            <person name="Jabbari K."/>
            <person name="Kalanon M."/>
            <person name="Kuras R."/>
            <person name="Lefebvre P.A."/>
            <person name="Lemaire S.D."/>
            <person name="Lobanov A.V."/>
            <person name="Lohr M."/>
            <person name="Manuell A."/>
            <person name="Meier I."/>
            <person name="Mets L."/>
            <person name="Mittag M."/>
            <person name="Mittelmeier T."/>
            <person name="Moroney J.V."/>
            <person name="Moseley J."/>
            <person name="Napoli C."/>
            <person name="Nedelcu A.M."/>
            <person name="Niyogi K."/>
            <person name="Novoselov S.V."/>
            <person name="Paulsen I.T."/>
            <person name="Pazour G."/>
            <person name="Purton S."/>
            <person name="Ral J.P."/>
            <person name="Riano-Pachon D.M."/>
            <person name="Riekhof W."/>
            <person name="Rymarquis L."/>
            <person name="Schroda M."/>
            <person name="Stern D."/>
            <person name="Umen J."/>
            <person name="Willows R."/>
            <person name="Wilson N."/>
            <person name="Zimmer S.L."/>
            <person name="Allmer J."/>
            <person name="Balk J."/>
            <person name="Bisova K."/>
            <person name="Chen C.J."/>
            <person name="Elias M."/>
            <person name="Gendler K."/>
            <person name="Hauser C."/>
            <person name="Lamb M.R."/>
            <person name="Ledford H."/>
            <person name="Long J.C."/>
            <person name="Minagawa J."/>
            <person name="Page M.D."/>
            <person name="Pan J."/>
            <person name="Pootakham W."/>
            <person name="Roje S."/>
            <person name="Rose A."/>
            <person name="Stahlberg E."/>
            <person name="Terauchi A.M."/>
            <person name="Yang P."/>
            <person name="Ball S."/>
            <person name="Bowler C."/>
            <person name="Dieckmann C.L."/>
            <person name="Gladyshev V.N."/>
            <person name="Green P."/>
            <person name="Jorgensen R."/>
            <person name="Mayfield S."/>
            <person name="Mueller-Roeber B."/>
            <person name="Rajamani S."/>
            <person name="Sayre R.T."/>
            <person name="Brokstein P."/>
            <person name="Dubchak I."/>
            <person name="Goodstein D."/>
            <person name="Hornick L."/>
            <person name="Huang Y.W."/>
            <person name="Jhaveri J."/>
            <person name="Luo Y."/>
            <person name="Martinez D."/>
            <person name="Ngau W.C."/>
            <person name="Otillar B."/>
            <person name="Poliakov A."/>
            <person name="Porter A."/>
            <person name="Szajkowski L."/>
            <person name="Werner G."/>
            <person name="Zhou K."/>
            <person name="Grigoriev I.V."/>
            <person name="Rokhsar D.S."/>
            <person name="Grossman A.R."/>
        </authorList>
    </citation>
    <scope>NUCLEOTIDE SEQUENCE [LARGE SCALE GENOMIC DNA]</scope>
    <source>
        <strain evidence="3">CC-503</strain>
    </source>
</reference>
<protein>
    <submittedName>
        <fullName evidence="2">Uncharacterized protein</fullName>
    </submittedName>
</protein>
<sequence length="66" mass="6746">MRPGWPAAQPVPPTLAGPAGGGRCKRGDLAALRWLHRRGLLDGPSVSWLAGRVELGAAPAAGGTEH</sequence>
<evidence type="ECO:0000256" key="1">
    <source>
        <dbReference type="SAM" id="MobiDB-lite"/>
    </source>
</evidence>
<keyword evidence="3" id="KW-1185">Reference proteome</keyword>
<dbReference type="KEGG" id="cre:CHLRE_10g451477v5"/>
<dbReference type="GeneID" id="66055086"/>
<evidence type="ECO:0000313" key="2">
    <source>
        <dbReference type="EMBL" id="PNW77781.1"/>
    </source>
</evidence>
<accession>A0A2K3DB75</accession>
<dbReference type="EMBL" id="CM008971">
    <property type="protein sequence ID" value="PNW77781.1"/>
    <property type="molecule type" value="Genomic_DNA"/>
</dbReference>
<dbReference type="InParanoid" id="A0A2K3DB75"/>
<organism evidence="2 3">
    <name type="scientific">Chlamydomonas reinhardtii</name>
    <name type="common">Chlamydomonas smithii</name>
    <dbReference type="NCBI Taxonomy" id="3055"/>
    <lineage>
        <taxon>Eukaryota</taxon>
        <taxon>Viridiplantae</taxon>
        <taxon>Chlorophyta</taxon>
        <taxon>core chlorophytes</taxon>
        <taxon>Chlorophyceae</taxon>
        <taxon>CS clade</taxon>
        <taxon>Chlamydomonadales</taxon>
        <taxon>Chlamydomonadaceae</taxon>
        <taxon>Chlamydomonas</taxon>
    </lineage>
</organism>